<dbReference type="GO" id="GO:0003677">
    <property type="term" value="F:DNA binding"/>
    <property type="evidence" value="ECO:0007669"/>
    <property type="project" value="UniProtKB-KW"/>
</dbReference>
<dbReference type="OrthoDB" id="2154091at2759"/>
<keyword evidence="10" id="KW-1185">Reference proteome</keyword>
<dbReference type="InterPro" id="IPR007219">
    <property type="entry name" value="XnlR_reg_dom"/>
</dbReference>
<feature type="compositionally biased region" description="Polar residues" evidence="7">
    <location>
        <begin position="65"/>
        <end position="82"/>
    </location>
</feature>
<dbReference type="SMART" id="SM00906">
    <property type="entry name" value="Fungal_trans"/>
    <property type="match status" value="1"/>
</dbReference>
<feature type="region of interest" description="Disordered" evidence="7">
    <location>
        <begin position="52"/>
        <end position="96"/>
    </location>
</feature>
<keyword evidence="2" id="KW-0862">Zinc</keyword>
<dbReference type="OMA" id="YECEAPT"/>
<proteinExistence type="predicted"/>
<evidence type="ECO:0000256" key="7">
    <source>
        <dbReference type="SAM" id="MobiDB-lite"/>
    </source>
</evidence>
<keyword evidence="3" id="KW-0805">Transcription regulation</keyword>
<dbReference type="CDD" id="cd12148">
    <property type="entry name" value="fungal_TF_MHR"/>
    <property type="match status" value="1"/>
</dbReference>
<dbReference type="AlphaFoldDB" id="A0A0U1M2C4"/>
<keyword evidence="1" id="KW-0479">Metal-binding</keyword>
<evidence type="ECO:0000313" key="10">
    <source>
        <dbReference type="Proteomes" id="UP000054383"/>
    </source>
</evidence>
<name>A0A0U1M2C4_TALIS</name>
<dbReference type="GO" id="GO:0006351">
    <property type="term" value="P:DNA-templated transcription"/>
    <property type="evidence" value="ECO:0007669"/>
    <property type="project" value="InterPro"/>
</dbReference>
<accession>A0A0U1M2C4</accession>
<feature type="domain" description="Xylanolytic transcriptional activator regulatory" evidence="8">
    <location>
        <begin position="307"/>
        <end position="382"/>
    </location>
</feature>
<dbReference type="PANTHER" id="PTHR31313">
    <property type="entry name" value="TY1 ENHANCER ACTIVATOR"/>
    <property type="match status" value="1"/>
</dbReference>
<keyword evidence="6" id="KW-0539">Nucleus</keyword>
<reference evidence="9 10" key="1">
    <citation type="submission" date="2015-04" db="EMBL/GenBank/DDBJ databases">
        <authorList>
            <person name="Syromyatnikov M.Y."/>
            <person name="Popov V.N."/>
        </authorList>
    </citation>
    <scope>NUCLEOTIDE SEQUENCE [LARGE SCALE GENOMIC DNA]</scope>
    <source>
        <strain evidence="9">WF-38-12</strain>
    </source>
</reference>
<dbReference type="EMBL" id="CVMT01000006">
    <property type="protein sequence ID" value="CRG89226.1"/>
    <property type="molecule type" value="Genomic_DNA"/>
</dbReference>
<evidence type="ECO:0000256" key="1">
    <source>
        <dbReference type="ARBA" id="ARBA00022723"/>
    </source>
</evidence>
<dbReference type="GO" id="GO:0008270">
    <property type="term" value="F:zinc ion binding"/>
    <property type="evidence" value="ECO:0007669"/>
    <property type="project" value="InterPro"/>
</dbReference>
<evidence type="ECO:0000256" key="2">
    <source>
        <dbReference type="ARBA" id="ARBA00022833"/>
    </source>
</evidence>
<sequence>MAQRPGAPTATSCRQNALIYAQTGGAVNALVARIRLLENTLKQHNIPIPYSTKASKSSEAASYSNEQEVINNSREQSSIVQSKDTKSQNEGRPDRERALIERIDRGNSLTPGLDPEIELLVKRTGSLQFSDHGQLKYFGATSNVHFLRNSIPFQSPTSTSLSSSAENNKSPSNSFLLEGADDVAHKVSQELEDHLIQLYFTWENPYFRVVDEESFMSARHQALSRSNIPDNTPIPSCYSEFLVKVMCSWGALFTDRDVPGISSLHDFFIFQAREKLQHDMDNPTIATVQGLAMMSGSEVSRGRDSRGWLYSGMAAQVAHHLGLHIDVEHYVQSGDITREEASARSTAFWGTYVIDIAWSYYLGRLVRPAVNVNRNPAQTPSQTENSQPRFWRNYTDDSVNLPEYCRQHIDPVASMWRQQLKLCFIMERFQHTLYDKQTSSIGQLRMHTSAVTWALDKWIDELPSDLTVNYESTSNNHLPHVLVLHAQFHEVMIFANHPFITEPKGGSSSGLLSLQTQRKYAESAQRITQIIRIYDHLWTLRRINIQFIHPMFTAAMVHLYVACTASSHNREVFATAVSDLETCCNALRDVGQYMEIAVWQLRSIDHIRQVWYDLLENHDNGFNDDTLMSSALSSSNCSDGERWLAIEEVIQKAVNSTNSTLPQTEPMPWYDTWVKIQEAIDVDPFSVGLA</sequence>
<keyword evidence="5" id="KW-0804">Transcription</keyword>
<dbReference type="PANTHER" id="PTHR31313:SF77">
    <property type="entry name" value="ZN(II)2CYS6 TRANSCRIPTION FACTOR (EUROFUNG)"/>
    <property type="match status" value="1"/>
</dbReference>
<dbReference type="Pfam" id="PF04082">
    <property type="entry name" value="Fungal_trans"/>
    <property type="match status" value="1"/>
</dbReference>
<feature type="compositionally biased region" description="Basic and acidic residues" evidence="7">
    <location>
        <begin position="83"/>
        <end position="96"/>
    </location>
</feature>
<evidence type="ECO:0000256" key="5">
    <source>
        <dbReference type="ARBA" id="ARBA00023163"/>
    </source>
</evidence>
<evidence type="ECO:0000313" key="9">
    <source>
        <dbReference type="EMBL" id="CRG89226.1"/>
    </source>
</evidence>
<protein>
    <submittedName>
        <fullName evidence="9">Nitrogen assimilation transcription factor nit-4</fullName>
    </submittedName>
</protein>
<feature type="compositionally biased region" description="Low complexity" evidence="7">
    <location>
        <begin position="52"/>
        <end position="64"/>
    </location>
</feature>
<organism evidence="9 10">
    <name type="scientific">Talaromyces islandicus</name>
    <name type="common">Penicillium islandicum</name>
    <dbReference type="NCBI Taxonomy" id="28573"/>
    <lineage>
        <taxon>Eukaryota</taxon>
        <taxon>Fungi</taxon>
        <taxon>Dikarya</taxon>
        <taxon>Ascomycota</taxon>
        <taxon>Pezizomycotina</taxon>
        <taxon>Eurotiomycetes</taxon>
        <taxon>Eurotiomycetidae</taxon>
        <taxon>Eurotiales</taxon>
        <taxon>Trichocomaceae</taxon>
        <taxon>Talaromyces</taxon>
        <taxon>Talaromyces sect. Islandici</taxon>
    </lineage>
</organism>
<dbReference type="Proteomes" id="UP000054383">
    <property type="component" value="Unassembled WGS sequence"/>
</dbReference>
<evidence type="ECO:0000256" key="3">
    <source>
        <dbReference type="ARBA" id="ARBA00023015"/>
    </source>
</evidence>
<dbReference type="InterPro" id="IPR051615">
    <property type="entry name" value="Transcr_Regulatory_Elem"/>
</dbReference>
<gene>
    <name evidence="9" type="ORF">PISL3812_06262</name>
</gene>
<evidence type="ECO:0000256" key="6">
    <source>
        <dbReference type="ARBA" id="ARBA00023242"/>
    </source>
</evidence>
<evidence type="ECO:0000256" key="4">
    <source>
        <dbReference type="ARBA" id="ARBA00023125"/>
    </source>
</evidence>
<evidence type="ECO:0000259" key="8">
    <source>
        <dbReference type="SMART" id="SM00906"/>
    </source>
</evidence>
<keyword evidence="4" id="KW-0238">DNA-binding</keyword>
<dbReference type="STRING" id="28573.A0A0U1M2C4"/>